<keyword evidence="5" id="KW-1185">Reference proteome</keyword>
<gene>
    <name evidence="4" type="ORF">BWI95_05975</name>
</gene>
<feature type="region of interest" description="Disordered" evidence="1">
    <location>
        <begin position="181"/>
        <end position="220"/>
    </location>
</feature>
<reference evidence="4 5" key="1">
    <citation type="submission" date="2017-01" db="EMBL/GenBank/DDBJ databases">
        <authorList>
            <person name="Cao J.-M."/>
        </authorList>
    </citation>
    <scope>NUCLEOTIDE SEQUENCE [LARGE SCALE GENOMIC DNA]</scope>
    <source>
        <strain evidence="4 5">888-76</strain>
    </source>
</reference>
<keyword evidence="2" id="KW-0812">Transmembrane</keyword>
<dbReference type="KEGG" id="kco:BWI95_05975"/>
<evidence type="ECO:0000313" key="5">
    <source>
        <dbReference type="Proteomes" id="UP000187148"/>
    </source>
</evidence>
<dbReference type="InterPro" id="IPR036465">
    <property type="entry name" value="vWFA_dom_sf"/>
</dbReference>
<keyword evidence="2" id="KW-0472">Membrane</keyword>
<dbReference type="PROSITE" id="PS50234">
    <property type="entry name" value="VWFA"/>
    <property type="match status" value="1"/>
</dbReference>
<feature type="transmembrane region" description="Helical" evidence="2">
    <location>
        <begin position="153"/>
        <end position="171"/>
    </location>
</feature>
<dbReference type="Pfam" id="PF13519">
    <property type="entry name" value="VWA_2"/>
    <property type="match status" value="1"/>
</dbReference>
<dbReference type="EMBL" id="CP019445">
    <property type="protein sequence ID" value="APZ04634.1"/>
    <property type="molecule type" value="Genomic_DNA"/>
</dbReference>
<dbReference type="AlphaFoldDB" id="A0A807LAA2"/>
<protein>
    <submittedName>
        <fullName evidence="4">VWA domain-containing protein</fullName>
    </submittedName>
</protein>
<name>A0A807LAA2_9ENTR</name>
<organism evidence="4 5">
    <name type="scientific">Kosakonia cowanii JCM 10956 = DSM 18146</name>
    <dbReference type="NCBI Taxonomy" id="1300165"/>
    <lineage>
        <taxon>Bacteria</taxon>
        <taxon>Pseudomonadati</taxon>
        <taxon>Pseudomonadota</taxon>
        <taxon>Gammaproteobacteria</taxon>
        <taxon>Enterobacterales</taxon>
        <taxon>Enterobacteriaceae</taxon>
        <taxon>Kosakonia</taxon>
    </lineage>
</organism>
<sequence length="426" mass="46295">MIRITRIVKPSVELTDYAASFSPFRTLLETYLPASIQNLYARPVIADDGAVEWYSDINGQPRRLLDLSETEQSRARTVLEQRLDSVRALHQKLAQNGSEPETMLRLLQAATHSPAPEQVWVIDGHPVIVPPAEGAPRAAAAATTAAAVSRRRWWPWLLLLALLIALILLLLSRCSPLHETAAPVTPAPPAVTPGEPVKPETTPAPHAPVKPTKAVCPAQRTQQQAPEMVVIMDASGSMAITMDATQDELISWNQGKYVENIEREPRRISLARNAAKGIIDTIPRDMNISLVAAENCRQVSLSPSFPFAQRSALKKRIEGIQPVGKTPLAEALALAGKKVDGVNRDAIILLVSDGDETCGGDPCQVARELKKSKPRLQVNVVDIMSTGAGNCIASSTGGKVFAVNNTREFKQIMKKAMQEYIPEGCE</sequence>
<evidence type="ECO:0000256" key="1">
    <source>
        <dbReference type="SAM" id="MobiDB-lite"/>
    </source>
</evidence>
<proteinExistence type="predicted"/>
<dbReference type="Proteomes" id="UP000187148">
    <property type="component" value="Chromosome"/>
</dbReference>
<evidence type="ECO:0000259" key="3">
    <source>
        <dbReference type="PROSITE" id="PS50234"/>
    </source>
</evidence>
<dbReference type="Gene3D" id="3.40.50.410">
    <property type="entry name" value="von Willebrand factor, type A domain"/>
    <property type="match status" value="1"/>
</dbReference>
<evidence type="ECO:0000256" key="2">
    <source>
        <dbReference type="SAM" id="Phobius"/>
    </source>
</evidence>
<keyword evidence="2" id="KW-1133">Transmembrane helix</keyword>
<accession>A0A807LAA2</accession>
<dbReference type="SUPFAM" id="SSF53300">
    <property type="entry name" value="vWA-like"/>
    <property type="match status" value="1"/>
</dbReference>
<dbReference type="InterPro" id="IPR002035">
    <property type="entry name" value="VWF_A"/>
</dbReference>
<feature type="domain" description="VWFA" evidence="3">
    <location>
        <begin position="227"/>
        <end position="390"/>
    </location>
</feature>
<evidence type="ECO:0000313" key="4">
    <source>
        <dbReference type="EMBL" id="APZ04634.1"/>
    </source>
</evidence>
<dbReference type="RefSeq" id="WP_076769165.1">
    <property type="nucleotide sequence ID" value="NZ_CP019445.1"/>
</dbReference>
<dbReference type="SMART" id="SM00327">
    <property type="entry name" value="VWA"/>
    <property type="match status" value="1"/>
</dbReference>